<keyword evidence="1" id="KW-0472">Membrane</keyword>
<dbReference type="SUPFAM" id="SSF53098">
    <property type="entry name" value="Ribonuclease H-like"/>
    <property type="match status" value="1"/>
</dbReference>
<accession>A0AAW2C0A8</accession>
<dbReference type="AlphaFoldDB" id="A0AAW2C0A8"/>
<dbReference type="InterPro" id="IPR025398">
    <property type="entry name" value="DUF4371"/>
</dbReference>
<dbReference type="PANTHER" id="PTHR11697:SF230">
    <property type="entry name" value="ZINC FINGER, MYM DOMAIN CONTAINING 1"/>
    <property type="match status" value="1"/>
</dbReference>
<keyword evidence="4" id="KW-1185">Reference proteome</keyword>
<feature type="domain" description="DUF4371" evidence="2">
    <location>
        <begin position="46"/>
        <end position="257"/>
    </location>
</feature>
<evidence type="ECO:0000256" key="1">
    <source>
        <dbReference type="SAM" id="Phobius"/>
    </source>
</evidence>
<dbReference type="Proteomes" id="UP001459277">
    <property type="component" value="Unassembled WGS sequence"/>
</dbReference>
<proteinExistence type="predicted"/>
<dbReference type="EMBL" id="JAZDWU010000009">
    <property type="protein sequence ID" value="KAK9990963.1"/>
    <property type="molecule type" value="Genomic_DNA"/>
</dbReference>
<gene>
    <name evidence="3" type="ORF">SO802_025948</name>
</gene>
<keyword evidence="1" id="KW-1133">Transmembrane helix</keyword>
<evidence type="ECO:0000313" key="3">
    <source>
        <dbReference type="EMBL" id="KAK9990963.1"/>
    </source>
</evidence>
<reference evidence="3 4" key="1">
    <citation type="submission" date="2024-01" db="EMBL/GenBank/DDBJ databases">
        <title>A telomere-to-telomere, gap-free genome of sweet tea (Lithocarpus litseifolius).</title>
        <authorList>
            <person name="Zhou J."/>
        </authorList>
    </citation>
    <scope>NUCLEOTIDE SEQUENCE [LARGE SCALE GENOMIC DNA]</scope>
    <source>
        <strain evidence="3">Zhou-2022a</strain>
        <tissue evidence="3">Leaf</tissue>
    </source>
</reference>
<evidence type="ECO:0000259" key="2">
    <source>
        <dbReference type="Pfam" id="PF14291"/>
    </source>
</evidence>
<dbReference type="Pfam" id="PF14291">
    <property type="entry name" value="DUF4371"/>
    <property type="match status" value="1"/>
</dbReference>
<sequence>MRLRHALRKDANALPFCWRYSLEENDEVPSPIRLQLLLQSLVTVHVSAHNIAQRKCEALLNQRQSIQTVINKKSDVEKREYQTRFNASVDYICFLQRQGLAFRGHDESKDSNNQGNFLELLRFLANHNEEIDKAVLENAPKNHQMTSPDIQKEIANAAAVETINAIIKDMGDSLFAIIFDESCDMSTKEQLAIALRYVDKLGHVNERFLGITHVNNTSAVTLKSAIEEVFNKHSLSISRLRGQGYDEASNMLGELNGLKTLILKDNPSAYYVHCFAHQLQLTLVAVARNHIQIATFFNLVAKVFNIVGASCKRHDILREKQDGLDSDQRAEANILIGLLQTFEFVFDLHLMKGVLGISNELSQALQRKDQDIVNAMKLFDISKQRLQVMRDDGWNTLLEEVFAFCAKNNIDVLDMEDLYQPRPRRKAQNMKNSHHYQVELFYTVIDLQLQELNSRFENSELLFCVACLNPDNLFSAFNRVKLIRLAQFYPSDFSAVQVSFLDNQLETYIHDMRSIEEFSALKGIGQLAKKMLEMKKNVSYPLVYSLMTLALILPVATATVEKAFLAMNIINNRLRNRIGDQWMNDCLVTYIEKDIFKTIECEEIMQRFQNMKNHRGQLRKIS</sequence>
<dbReference type="PANTHER" id="PTHR11697">
    <property type="entry name" value="GENERAL TRANSCRIPTION FACTOR 2-RELATED ZINC FINGER PROTEIN"/>
    <property type="match status" value="1"/>
</dbReference>
<protein>
    <recommendedName>
        <fullName evidence="2">DUF4371 domain-containing protein</fullName>
    </recommendedName>
</protein>
<keyword evidence="1" id="KW-0812">Transmembrane</keyword>
<dbReference type="InterPro" id="IPR012337">
    <property type="entry name" value="RNaseH-like_sf"/>
</dbReference>
<organism evidence="3 4">
    <name type="scientific">Lithocarpus litseifolius</name>
    <dbReference type="NCBI Taxonomy" id="425828"/>
    <lineage>
        <taxon>Eukaryota</taxon>
        <taxon>Viridiplantae</taxon>
        <taxon>Streptophyta</taxon>
        <taxon>Embryophyta</taxon>
        <taxon>Tracheophyta</taxon>
        <taxon>Spermatophyta</taxon>
        <taxon>Magnoliopsida</taxon>
        <taxon>eudicotyledons</taxon>
        <taxon>Gunneridae</taxon>
        <taxon>Pentapetalae</taxon>
        <taxon>rosids</taxon>
        <taxon>fabids</taxon>
        <taxon>Fagales</taxon>
        <taxon>Fagaceae</taxon>
        <taxon>Lithocarpus</taxon>
    </lineage>
</organism>
<dbReference type="InterPro" id="IPR055298">
    <property type="entry name" value="AtLOH3-like"/>
</dbReference>
<evidence type="ECO:0000313" key="4">
    <source>
        <dbReference type="Proteomes" id="UP001459277"/>
    </source>
</evidence>
<feature type="transmembrane region" description="Helical" evidence="1">
    <location>
        <begin position="538"/>
        <end position="560"/>
    </location>
</feature>
<name>A0AAW2C0A8_9ROSI</name>
<comment type="caution">
    <text evidence="3">The sequence shown here is derived from an EMBL/GenBank/DDBJ whole genome shotgun (WGS) entry which is preliminary data.</text>
</comment>